<keyword evidence="3" id="KW-1185">Reference proteome</keyword>
<evidence type="ECO:0000313" key="3">
    <source>
        <dbReference type="Proteomes" id="UP000000759"/>
    </source>
</evidence>
<proteinExistence type="predicted"/>
<dbReference type="EMBL" id="CM000629">
    <property type="protein sequence ID" value="EEC43521.1"/>
    <property type="molecule type" value="Genomic_DNA"/>
</dbReference>
<dbReference type="InParanoid" id="B7GD63"/>
<sequence>MRSPTLITRYLTVEWSHSVSQIAPLKMAAVTHFILPDLPQAVAEGDRKAWRESTILTRRIRTMKQGVDKILIVGGNEKDQGLISTTKAIQVATEVTDVPVWCVANPNDRESFASLESKAHSGASGVVTQPLLCSHAIDVFNSYKEAGLHCVAGIAFPKSVEGLHFWLKLLGQPDLVKDEVFQSHIAHFDGGKSSLDWAKAQVAHLAGTDSLHFMPMRNSLDLKNLLSDRKLLKVAEKQ</sequence>
<keyword evidence="1" id="KW-0560">Oxidoreductase</keyword>
<evidence type="ECO:0000313" key="2">
    <source>
        <dbReference type="EMBL" id="EEC43521.1"/>
    </source>
</evidence>
<evidence type="ECO:0008006" key="4">
    <source>
        <dbReference type="Google" id="ProtNLM"/>
    </source>
</evidence>
<dbReference type="Proteomes" id="UP000000759">
    <property type="component" value="Chromosome 27"/>
</dbReference>
<reference evidence="2 3" key="1">
    <citation type="journal article" date="2008" name="Nature">
        <title>The Phaeodactylum genome reveals the evolutionary history of diatom genomes.</title>
        <authorList>
            <person name="Bowler C."/>
            <person name="Allen A.E."/>
            <person name="Badger J.H."/>
            <person name="Grimwood J."/>
            <person name="Jabbari K."/>
            <person name="Kuo A."/>
            <person name="Maheswari U."/>
            <person name="Martens C."/>
            <person name="Maumus F."/>
            <person name="Otillar R.P."/>
            <person name="Rayko E."/>
            <person name="Salamov A."/>
            <person name="Vandepoele K."/>
            <person name="Beszteri B."/>
            <person name="Gruber A."/>
            <person name="Heijde M."/>
            <person name="Katinka M."/>
            <person name="Mock T."/>
            <person name="Valentin K."/>
            <person name="Verret F."/>
            <person name="Berges J.A."/>
            <person name="Brownlee C."/>
            <person name="Cadoret J.P."/>
            <person name="Chiovitti A."/>
            <person name="Choi C.J."/>
            <person name="Coesel S."/>
            <person name="De Martino A."/>
            <person name="Detter J.C."/>
            <person name="Durkin C."/>
            <person name="Falciatore A."/>
            <person name="Fournet J."/>
            <person name="Haruta M."/>
            <person name="Huysman M.J."/>
            <person name="Jenkins B.D."/>
            <person name="Jiroutova K."/>
            <person name="Jorgensen R.E."/>
            <person name="Joubert Y."/>
            <person name="Kaplan A."/>
            <person name="Kroger N."/>
            <person name="Kroth P.G."/>
            <person name="La Roche J."/>
            <person name="Lindquist E."/>
            <person name="Lommer M."/>
            <person name="Martin-Jezequel V."/>
            <person name="Lopez P.J."/>
            <person name="Lucas S."/>
            <person name="Mangogna M."/>
            <person name="McGinnis K."/>
            <person name="Medlin L.K."/>
            <person name="Montsant A."/>
            <person name="Oudot-Le Secq M.P."/>
            <person name="Napoli C."/>
            <person name="Obornik M."/>
            <person name="Parker M.S."/>
            <person name="Petit J.L."/>
            <person name="Porcel B.M."/>
            <person name="Poulsen N."/>
            <person name="Robison M."/>
            <person name="Rychlewski L."/>
            <person name="Rynearson T.A."/>
            <person name="Schmutz J."/>
            <person name="Shapiro H."/>
            <person name="Siaut M."/>
            <person name="Stanley M."/>
            <person name="Sussman M.R."/>
            <person name="Taylor A.R."/>
            <person name="Vardi A."/>
            <person name="von Dassow P."/>
            <person name="Vyverman W."/>
            <person name="Willis A."/>
            <person name="Wyrwicz L.S."/>
            <person name="Rokhsar D.S."/>
            <person name="Weissenbach J."/>
            <person name="Armbrust E.V."/>
            <person name="Green B.R."/>
            <person name="Van de Peer Y."/>
            <person name="Grigoriev I.V."/>
        </authorList>
    </citation>
    <scope>NUCLEOTIDE SEQUENCE [LARGE SCALE GENOMIC DNA]</scope>
    <source>
        <strain evidence="2 3">CCAP 1055/1</strain>
    </source>
</reference>
<dbReference type="SUPFAM" id="SSF51730">
    <property type="entry name" value="FAD-linked oxidoreductase"/>
    <property type="match status" value="1"/>
</dbReference>
<dbReference type="HOGENOM" id="CLU_1301826_0_0_1"/>
<accession>B7GD63</accession>
<protein>
    <recommendedName>
        <fullName evidence="4">Methylenetetrahydrofolate reductase (NAD(P)H)</fullName>
    </recommendedName>
</protein>
<dbReference type="Gene3D" id="3.20.20.220">
    <property type="match status" value="1"/>
</dbReference>
<dbReference type="KEGG" id="pti:PHATRDRAFT_50167"/>
<dbReference type="InterPro" id="IPR029041">
    <property type="entry name" value="FAD-linked_oxidoreductase-like"/>
</dbReference>
<dbReference type="GO" id="GO:0016491">
    <property type="term" value="F:oxidoreductase activity"/>
    <property type="evidence" value="ECO:0007669"/>
    <property type="project" value="UniProtKB-KW"/>
</dbReference>
<dbReference type="GeneID" id="7198861"/>
<dbReference type="OrthoDB" id="10531642at2759"/>
<organism evidence="2 3">
    <name type="scientific">Phaeodactylum tricornutum (strain CCAP 1055/1)</name>
    <dbReference type="NCBI Taxonomy" id="556484"/>
    <lineage>
        <taxon>Eukaryota</taxon>
        <taxon>Sar</taxon>
        <taxon>Stramenopiles</taxon>
        <taxon>Ochrophyta</taxon>
        <taxon>Bacillariophyta</taxon>
        <taxon>Bacillariophyceae</taxon>
        <taxon>Bacillariophycidae</taxon>
        <taxon>Naviculales</taxon>
        <taxon>Phaeodactylaceae</taxon>
        <taxon>Phaeodactylum</taxon>
    </lineage>
</organism>
<dbReference type="PaxDb" id="2850-Phatr50167"/>
<dbReference type="RefSeq" id="XP_002185074.1">
    <property type="nucleotide sequence ID" value="XM_002185038.1"/>
</dbReference>
<name>B7GD63_PHATC</name>
<dbReference type="AlphaFoldDB" id="B7GD63"/>
<evidence type="ECO:0000256" key="1">
    <source>
        <dbReference type="ARBA" id="ARBA00023002"/>
    </source>
</evidence>
<reference evidence="3" key="2">
    <citation type="submission" date="2008-08" db="EMBL/GenBank/DDBJ databases">
        <authorList>
            <consortium name="Diatom Consortium"/>
            <person name="Grigoriev I."/>
            <person name="Grimwood J."/>
            <person name="Kuo A."/>
            <person name="Otillar R.P."/>
            <person name="Salamov A."/>
            <person name="Detter J.C."/>
            <person name="Lindquist E."/>
            <person name="Shapiro H."/>
            <person name="Lucas S."/>
            <person name="Glavina del Rio T."/>
            <person name="Pitluck S."/>
            <person name="Rokhsar D."/>
            <person name="Bowler C."/>
        </authorList>
    </citation>
    <scope>GENOME REANNOTATION</scope>
    <source>
        <strain evidence="3">CCAP 1055/1</strain>
    </source>
</reference>
<gene>
    <name evidence="2" type="ORF">PHATRDRAFT_50167</name>
</gene>